<protein>
    <submittedName>
        <fullName evidence="2">DUF2796 domain-containing protein</fullName>
    </submittedName>
</protein>
<comment type="caution">
    <text evidence="2">The sequence shown here is derived from an EMBL/GenBank/DDBJ whole genome shotgun (WGS) entry which is preliminary data.</text>
</comment>
<name>A0ABS3ZBQ5_9GAMM</name>
<evidence type="ECO:0000313" key="2">
    <source>
        <dbReference type="EMBL" id="MBP0049133.1"/>
    </source>
</evidence>
<dbReference type="RefSeq" id="WP_209287753.1">
    <property type="nucleotide sequence ID" value="NZ_JACVEW010000014.1"/>
</dbReference>
<evidence type="ECO:0000256" key="1">
    <source>
        <dbReference type="SAM" id="SignalP"/>
    </source>
</evidence>
<keyword evidence="3" id="KW-1185">Reference proteome</keyword>
<gene>
    <name evidence="2" type="ORF">H9C73_10320</name>
</gene>
<evidence type="ECO:0000313" key="3">
    <source>
        <dbReference type="Proteomes" id="UP000810171"/>
    </source>
</evidence>
<sequence length="172" mass="18560">MKILFTTLAATLISQAVLAGPHEHGKAHLDIVVDPPAMAISFRAPLASLIGFEHRPATAAEAARVQQLQKSLNQPERLIELPSAADCSLSSVTTHAPFSAVPVKDENGSTTSHADMEVEYQYVCANTAALTRLSLPLFREHPGIDHLELQFLAPDRQHRLTLEADGADVTLP</sequence>
<feature type="signal peptide" evidence="1">
    <location>
        <begin position="1"/>
        <end position="19"/>
    </location>
</feature>
<accession>A0ABS3ZBQ5</accession>
<dbReference type="EMBL" id="JACVEW010000014">
    <property type="protein sequence ID" value="MBP0049133.1"/>
    <property type="molecule type" value="Genomic_DNA"/>
</dbReference>
<dbReference type="InterPro" id="IPR021253">
    <property type="entry name" value="ZrgA-like"/>
</dbReference>
<organism evidence="2 3">
    <name type="scientific">Marinobacterium alkalitolerans</name>
    <dbReference type="NCBI Taxonomy" id="1542925"/>
    <lineage>
        <taxon>Bacteria</taxon>
        <taxon>Pseudomonadati</taxon>
        <taxon>Pseudomonadota</taxon>
        <taxon>Gammaproteobacteria</taxon>
        <taxon>Oceanospirillales</taxon>
        <taxon>Oceanospirillaceae</taxon>
        <taxon>Marinobacterium</taxon>
    </lineage>
</organism>
<keyword evidence="1" id="KW-0732">Signal</keyword>
<dbReference type="Pfam" id="PF10986">
    <property type="entry name" value="ZrgA"/>
    <property type="match status" value="1"/>
</dbReference>
<proteinExistence type="predicted"/>
<dbReference type="Proteomes" id="UP000810171">
    <property type="component" value="Unassembled WGS sequence"/>
</dbReference>
<reference evidence="2 3" key="1">
    <citation type="submission" date="2020-09" db="EMBL/GenBank/DDBJ databases">
        <authorList>
            <person name="Tanuku N.R.S."/>
        </authorList>
    </citation>
    <scope>NUCLEOTIDE SEQUENCE [LARGE SCALE GENOMIC DNA]</scope>
    <source>
        <strain evidence="2 3">AK62</strain>
    </source>
</reference>
<feature type="chain" id="PRO_5045953237" evidence="1">
    <location>
        <begin position="20"/>
        <end position="172"/>
    </location>
</feature>